<reference evidence="1 2" key="1">
    <citation type="submission" date="2016-07" db="EMBL/GenBank/DDBJ databases">
        <title>Complete genome sequence of Bradyrhizobium icense LMTR 13T, a potential inoculant strain isolated from lima bean (Phaseolus lunatus) in Peru.</title>
        <authorList>
            <person name="Ormeno-Orrillo E."/>
            <person name="Duran D."/>
            <person name="Rogel M.A."/>
            <person name="Rey L."/>
            <person name="Imperial J."/>
            <person name="Ruiz-Argueso T."/>
            <person name="Martinez-Romero E."/>
        </authorList>
    </citation>
    <scope>NUCLEOTIDE SEQUENCE [LARGE SCALE GENOMIC DNA]</scope>
    <source>
        <strain evidence="1 2">LMTR 13</strain>
    </source>
</reference>
<name>A0A1B1UJT4_9BRAD</name>
<evidence type="ECO:0000313" key="2">
    <source>
        <dbReference type="Proteomes" id="UP000092839"/>
    </source>
</evidence>
<protein>
    <submittedName>
        <fullName evidence="1">Uncharacterized protein</fullName>
    </submittedName>
</protein>
<gene>
    <name evidence="1" type="ORF">LMTR13_25770</name>
</gene>
<organism evidence="1 2">
    <name type="scientific">Bradyrhizobium icense</name>
    <dbReference type="NCBI Taxonomy" id="1274631"/>
    <lineage>
        <taxon>Bacteria</taxon>
        <taxon>Pseudomonadati</taxon>
        <taxon>Pseudomonadota</taxon>
        <taxon>Alphaproteobacteria</taxon>
        <taxon>Hyphomicrobiales</taxon>
        <taxon>Nitrobacteraceae</taxon>
        <taxon>Bradyrhizobium</taxon>
    </lineage>
</organism>
<dbReference type="Proteomes" id="UP000092839">
    <property type="component" value="Chromosome"/>
</dbReference>
<keyword evidence="2" id="KW-1185">Reference proteome</keyword>
<evidence type="ECO:0000313" key="1">
    <source>
        <dbReference type="EMBL" id="ANW03049.1"/>
    </source>
</evidence>
<dbReference type="AlphaFoldDB" id="A0A1B1UJT4"/>
<dbReference type="EMBL" id="CP016428">
    <property type="protein sequence ID" value="ANW03049.1"/>
    <property type="molecule type" value="Genomic_DNA"/>
</dbReference>
<sequence length="76" mass="8079">MVRPVALSRSYVLTAGGRHRRRGACLARADPTAFDFLVIYEVATGAWTGKVIGGDPTLEATYMAAAKQLVERGAVA</sequence>
<proteinExistence type="predicted"/>
<accession>A0A1B1UJT4</accession>
<dbReference type="KEGG" id="bic:LMTR13_25770"/>